<dbReference type="AlphaFoldDB" id="A0A9W5ISC2"/>
<organism evidence="2 3">
    <name type="scientific">Neisseria subflava NJ9703</name>
    <dbReference type="NCBI Taxonomy" id="546268"/>
    <lineage>
        <taxon>Bacteria</taxon>
        <taxon>Pseudomonadati</taxon>
        <taxon>Pseudomonadota</taxon>
        <taxon>Betaproteobacteria</taxon>
        <taxon>Neisseriales</taxon>
        <taxon>Neisseriaceae</taxon>
        <taxon>Neisseria</taxon>
    </lineage>
</organism>
<dbReference type="EMBL" id="ACEO02000002">
    <property type="protein sequence ID" value="EFC52845.1"/>
    <property type="molecule type" value="Genomic_DNA"/>
</dbReference>
<comment type="caution">
    <text evidence="2">The sequence shown here is derived from an EMBL/GenBank/DDBJ whole genome shotgun (WGS) entry which is preliminary data.</text>
</comment>
<dbReference type="InterPro" id="IPR052894">
    <property type="entry name" value="AsmA-related"/>
</dbReference>
<dbReference type="PANTHER" id="PTHR30441">
    <property type="entry name" value="DUF748 DOMAIN-CONTAINING PROTEIN"/>
    <property type="match status" value="1"/>
</dbReference>
<dbReference type="InterPro" id="IPR007844">
    <property type="entry name" value="AsmA"/>
</dbReference>
<dbReference type="RefSeq" id="WP_004519387.1">
    <property type="nucleotide sequence ID" value="NZ_ACEO02000002.1"/>
</dbReference>
<gene>
    <name evidence="2" type="ORF">NEISUBOT_03681</name>
</gene>
<protein>
    <submittedName>
        <fullName evidence="2">AsmA family protein</fullName>
    </submittedName>
</protein>
<evidence type="ECO:0000259" key="1">
    <source>
        <dbReference type="Pfam" id="PF05170"/>
    </source>
</evidence>
<reference evidence="2 3" key="1">
    <citation type="submission" date="2010-01" db="EMBL/GenBank/DDBJ databases">
        <authorList>
            <person name="Weinstock G."/>
            <person name="Sodergren E."/>
            <person name="Clifton S."/>
            <person name="Fulton L."/>
            <person name="Fulton B."/>
            <person name="Courtney L."/>
            <person name="Fronick C."/>
            <person name="Harrison M."/>
            <person name="Strong C."/>
            <person name="Farmer C."/>
            <person name="Delahaunty K."/>
            <person name="Markovic C."/>
            <person name="Hall O."/>
            <person name="Minx P."/>
            <person name="Tomlinson C."/>
            <person name="Mitreva M."/>
            <person name="Nelson J."/>
            <person name="Hou S."/>
            <person name="Wollam A."/>
            <person name="Pepin K.H."/>
            <person name="Johnson M."/>
            <person name="Bhonagiri V."/>
            <person name="Nash W.E."/>
            <person name="Warren W."/>
            <person name="Chinwalla A."/>
            <person name="Mardis E.R."/>
            <person name="Wilson R.K."/>
        </authorList>
    </citation>
    <scope>NUCLEOTIDE SEQUENCE [LARGE SCALE GENOMIC DNA]</scope>
    <source>
        <strain evidence="2 3">NJ9703</strain>
    </source>
</reference>
<proteinExistence type="predicted"/>
<dbReference type="PANTHER" id="PTHR30441:SF4">
    <property type="entry name" value="PROTEIN ASMA"/>
    <property type="match status" value="1"/>
</dbReference>
<sequence length="697" mass="77386">MLHSGKFWLKSLVFSIAVLLCLAAVLSALMFRIFNTENIDAFIQKNFSAHGCQVKYNANISRKWLPRPTLILKDLSLSSSEPDTPTLNIAESEMGFGWSSLWSDAPILEKWILSNPSLTLGPKNHLPACLQQDPSSKESFQLNRIIINNGSIRYHNKEQDIALNDLQFSLRRADSDGRPFDISGTLQNIGNPISWQGAGHLVQDDAGWSVPALKLNLQTVLLKNKLDAQIAGSLNWQNQTALFRDFNLQAESGYQNLHINARSPLLQFKNGYLHLNTLNGALTAGSENNQWDGSFKLDKANLYATVLTAANFELKGSHKNDRLQTNFTFSSPLVWQKGKGIDAPKLHLSTLQDTINRLPRPRFISTLEGQANFSLNTWEGRLKGAFDRQALALAFKYQRDAQPRPHLDAGIALQKLNLTPYLEDLKTQPSLNLPSLLAKSWLPDIEANLQIGSIQTAGLQLENIESLLTADKEHIALHRFKAGLYGGKTEGGLSIAATQPASYHLQQNAKGIQIQPLLQDLFGFHSFSGSGDAVIDIKTTGNDRAQMIQALNGSLLLDITNGAWHGIDMDSILKNGISSEKIDNSNLKTPFHHFILNSEIEKGISHHINTELFSDSLHVVSSGYTDLNTQKLSENLLISNVLQPKNKPIPLKIGGTVQNPSITLDYSRLTNGMNTPAEKQKALQETIQEQWKWLKPR</sequence>
<dbReference type="GO" id="GO:0090313">
    <property type="term" value="P:regulation of protein targeting to membrane"/>
    <property type="evidence" value="ECO:0007669"/>
    <property type="project" value="TreeGrafter"/>
</dbReference>
<evidence type="ECO:0000313" key="3">
    <source>
        <dbReference type="Proteomes" id="UP000004621"/>
    </source>
</evidence>
<feature type="domain" description="AsmA" evidence="1">
    <location>
        <begin position="9"/>
        <end position="609"/>
    </location>
</feature>
<dbReference type="GO" id="GO:0005886">
    <property type="term" value="C:plasma membrane"/>
    <property type="evidence" value="ECO:0007669"/>
    <property type="project" value="TreeGrafter"/>
</dbReference>
<evidence type="ECO:0000313" key="2">
    <source>
        <dbReference type="EMBL" id="EFC52845.1"/>
    </source>
</evidence>
<dbReference type="Pfam" id="PF05170">
    <property type="entry name" value="AsmA"/>
    <property type="match status" value="1"/>
</dbReference>
<dbReference type="Proteomes" id="UP000004621">
    <property type="component" value="Unassembled WGS sequence"/>
</dbReference>
<name>A0A9W5ISC2_NEISU</name>
<accession>A0A9W5ISC2</accession>